<dbReference type="Gene3D" id="3.90.190.10">
    <property type="entry name" value="Protein tyrosine phosphatase superfamily"/>
    <property type="match status" value="1"/>
</dbReference>
<dbReference type="PROSITE" id="PS50056">
    <property type="entry name" value="TYR_PHOSPHATASE_2"/>
    <property type="match status" value="1"/>
</dbReference>
<comment type="caution">
    <text evidence="2">The sequence shown here is derived from an EMBL/GenBank/DDBJ whole genome shotgun (WGS) entry which is preliminary data.</text>
</comment>
<dbReference type="InterPro" id="IPR000242">
    <property type="entry name" value="PTP_cat"/>
</dbReference>
<dbReference type="SUPFAM" id="SSF52799">
    <property type="entry name" value="(Phosphotyrosine protein) phosphatases II"/>
    <property type="match status" value="1"/>
</dbReference>
<feature type="domain" description="Tyrosine specific protein phosphatases" evidence="1">
    <location>
        <begin position="82"/>
        <end position="142"/>
    </location>
</feature>
<protein>
    <submittedName>
        <fullName evidence="2">Protein-tyrosine-phosphatase</fullName>
    </submittedName>
</protein>
<organism evidence="2 3">
    <name type="scientific">Lichenicoccus roseus</name>
    <dbReference type="NCBI Taxonomy" id="2683649"/>
    <lineage>
        <taxon>Bacteria</taxon>
        <taxon>Pseudomonadati</taxon>
        <taxon>Pseudomonadota</taxon>
        <taxon>Alphaproteobacteria</taxon>
        <taxon>Acetobacterales</taxon>
        <taxon>Acetobacteraceae</taxon>
        <taxon>Lichenicoccus</taxon>
    </lineage>
</organism>
<evidence type="ECO:0000313" key="2">
    <source>
        <dbReference type="EMBL" id="TLU72383.1"/>
    </source>
</evidence>
<dbReference type="InterPro" id="IPR000387">
    <property type="entry name" value="Tyr_Pase_dom"/>
</dbReference>
<dbReference type="RefSeq" id="WP_138325845.1">
    <property type="nucleotide sequence ID" value="NZ_VCDI01000003.1"/>
</dbReference>
<reference evidence="2 3" key="1">
    <citation type="submission" date="2019-05" db="EMBL/GenBank/DDBJ databases">
        <authorList>
            <person name="Pankratov T."/>
            <person name="Grouzdev D."/>
        </authorList>
    </citation>
    <scope>NUCLEOTIDE SEQUENCE [LARGE SCALE GENOMIC DNA]</scope>
    <source>
        <strain evidence="2 3">KEBCLARHB70R</strain>
    </source>
</reference>
<dbReference type="GO" id="GO:0004725">
    <property type="term" value="F:protein tyrosine phosphatase activity"/>
    <property type="evidence" value="ECO:0007669"/>
    <property type="project" value="InterPro"/>
</dbReference>
<sequence>MPDLDRPSSPFAITVCGIEELCDAAAPGNGRAVSHVLSILDPGHPVPEAFGLYGEHVRLELRFHDIIEDRDGEQRPGPEHVEAILAFGRTLHDEPQGAASLLVHCHAGISRSTAALVLILAQAMPDAPAAQIVQLVHSIREKAWPNLRLIELGDAMLERSGSLVAATHALHRLQLERRPHVREYMEQGGRSREIQAALQVPA</sequence>
<dbReference type="OrthoDB" id="437665at2"/>
<dbReference type="EMBL" id="VCDI01000003">
    <property type="protein sequence ID" value="TLU72383.1"/>
    <property type="molecule type" value="Genomic_DNA"/>
</dbReference>
<gene>
    <name evidence="2" type="ORF">FE263_09920</name>
</gene>
<name>A0A5R9J6A0_9PROT</name>
<dbReference type="Proteomes" id="UP000305654">
    <property type="component" value="Unassembled WGS sequence"/>
</dbReference>
<dbReference type="Pfam" id="PF00102">
    <property type="entry name" value="Y_phosphatase"/>
    <property type="match status" value="1"/>
</dbReference>
<dbReference type="PROSITE" id="PS00383">
    <property type="entry name" value="TYR_PHOSPHATASE_1"/>
    <property type="match status" value="1"/>
</dbReference>
<dbReference type="AlphaFoldDB" id="A0A5R9J6A0"/>
<evidence type="ECO:0000313" key="3">
    <source>
        <dbReference type="Proteomes" id="UP000305654"/>
    </source>
</evidence>
<dbReference type="InterPro" id="IPR016130">
    <property type="entry name" value="Tyr_Pase_AS"/>
</dbReference>
<proteinExistence type="predicted"/>
<keyword evidence="3" id="KW-1185">Reference proteome</keyword>
<dbReference type="InterPro" id="IPR029021">
    <property type="entry name" value="Prot-tyrosine_phosphatase-like"/>
</dbReference>
<evidence type="ECO:0000259" key="1">
    <source>
        <dbReference type="PROSITE" id="PS50056"/>
    </source>
</evidence>
<accession>A0A5R9J6A0</accession>